<feature type="region of interest" description="Disordered" evidence="1">
    <location>
        <begin position="104"/>
        <end position="131"/>
    </location>
</feature>
<keyword evidence="4" id="KW-1185">Reference proteome</keyword>
<proteinExistence type="predicted"/>
<name>A0A2D0MWF4_FLAN2</name>
<evidence type="ECO:0000256" key="1">
    <source>
        <dbReference type="SAM" id="MobiDB-lite"/>
    </source>
</evidence>
<feature type="compositionally biased region" description="Gly residues" evidence="1">
    <location>
        <begin position="105"/>
        <end position="123"/>
    </location>
</feature>
<keyword evidence="2" id="KW-0732">Signal</keyword>
<protein>
    <submittedName>
        <fullName evidence="3">Uncharacterized protein</fullName>
    </submittedName>
</protein>
<dbReference type="AlphaFoldDB" id="A0A2D0MWF4"/>
<organism evidence="3 4">
    <name type="scientific">Flavilitoribacter nigricans (strain ATCC 23147 / DSM 23189 / NBRC 102662 / NCIMB 1420 / SS-2)</name>
    <name type="common">Lewinella nigricans</name>
    <dbReference type="NCBI Taxonomy" id="1122177"/>
    <lineage>
        <taxon>Bacteria</taxon>
        <taxon>Pseudomonadati</taxon>
        <taxon>Bacteroidota</taxon>
        <taxon>Saprospiria</taxon>
        <taxon>Saprospirales</taxon>
        <taxon>Lewinellaceae</taxon>
        <taxon>Flavilitoribacter</taxon>
    </lineage>
</organism>
<sequence>MRIRFYYIICFLLLAVSLSAQRKPITFPEKTTAGDNDAIYSQEDGADKKIKFATARKYFVPVINPIPIASAPPATGNTLNLGNFVQVGDSLLYYIDGTGRAIQVGGSGTGGGGPPSGAAGGDLDGTYPNPT</sequence>
<accession>A0A2D0MWF4</accession>
<dbReference type="EMBL" id="PDUD01000093">
    <property type="protein sequence ID" value="PHN00601.1"/>
    <property type="molecule type" value="Genomic_DNA"/>
</dbReference>
<evidence type="ECO:0000313" key="4">
    <source>
        <dbReference type="Proteomes" id="UP000223913"/>
    </source>
</evidence>
<dbReference type="Proteomes" id="UP000223913">
    <property type="component" value="Unassembled WGS sequence"/>
</dbReference>
<evidence type="ECO:0000256" key="2">
    <source>
        <dbReference type="SAM" id="SignalP"/>
    </source>
</evidence>
<comment type="caution">
    <text evidence="3">The sequence shown here is derived from an EMBL/GenBank/DDBJ whole genome shotgun (WGS) entry which is preliminary data.</text>
</comment>
<feature type="chain" id="PRO_5013016901" evidence="2">
    <location>
        <begin position="23"/>
        <end position="131"/>
    </location>
</feature>
<feature type="signal peptide" evidence="2">
    <location>
        <begin position="1"/>
        <end position="22"/>
    </location>
</feature>
<evidence type="ECO:0000313" key="3">
    <source>
        <dbReference type="EMBL" id="PHN00601.1"/>
    </source>
</evidence>
<dbReference type="RefSeq" id="WP_143473771.1">
    <property type="nucleotide sequence ID" value="NZ_PDUD01000093.1"/>
</dbReference>
<feature type="non-terminal residue" evidence="3">
    <location>
        <position position="131"/>
    </location>
</feature>
<reference evidence="3 4" key="1">
    <citation type="submission" date="2017-10" db="EMBL/GenBank/DDBJ databases">
        <title>The draft genome sequence of Lewinella nigricans NBRC 102662.</title>
        <authorList>
            <person name="Wang K."/>
        </authorList>
    </citation>
    <scope>NUCLEOTIDE SEQUENCE [LARGE SCALE GENOMIC DNA]</scope>
    <source>
        <strain evidence="3 4">NBRC 102662</strain>
    </source>
</reference>
<gene>
    <name evidence="3" type="ORF">CRP01_41345</name>
</gene>